<dbReference type="VEuPathDB" id="FungiDB:MGL_3731"/>
<comment type="catalytic activity">
    <reaction evidence="1">
        <text>S-ubiquitinyl-[E2 ubiquitin-conjugating enzyme]-L-cysteine + [acceptor protein]-L-lysine = [E2 ubiquitin-conjugating enzyme]-L-cysteine + N(6)-ubiquitinyl-[acceptor protein]-L-lysine.</text>
        <dbReference type="EC" id="2.3.2.27"/>
    </reaction>
</comment>
<reference evidence="14 15" key="1">
    <citation type="journal article" date="2007" name="Proc. Natl. Acad. Sci. U.S.A.">
        <title>Dandruff-associated Malassezia genomes reveal convergent and divergent virulence traits shared with plant and human fungal pathogens.</title>
        <authorList>
            <person name="Xu J."/>
            <person name="Saunders C.W."/>
            <person name="Hu P."/>
            <person name="Grant R.A."/>
            <person name="Boekhout T."/>
            <person name="Kuramae E.E."/>
            <person name="Kronstad J.W."/>
            <person name="Deangelis Y.M."/>
            <person name="Reeder N.L."/>
            <person name="Johnstone K.R."/>
            <person name="Leland M."/>
            <person name="Fieno A.M."/>
            <person name="Begley W.M."/>
            <person name="Sun Y."/>
            <person name="Lacey M.P."/>
            <person name="Chaudhary T."/>
            <person name="Keough T."/>
            <person name="Chu L."/>
            <person name="Sears R."/>
            <person name="Yuan B."/>
            <person name="Dawson T.L.Jr."/>
        </authorList>
    </citation>
    <scope>NUCLEOTIDE SEQUENCE [LARGE SCALE GENOMIC DNA]</scope>
    <source>
        <strain evidence="15">ATCC MYA-4612 / CBS 7966</strain>
    </source>
</reference>
<dbReference type="GeneID" id="5853570"/>
<feature type="compositionally biased region" description="Low complexity" evidence="12">
    <location>
        <begin position="220"/>
        <end position="236"/>
    </location>
</feature>
<dbReference type="EC" id="2.3.2.27" evidence="6"/>
<evidence type="ECO:0000256" key="11">
    <source>
        <dbReference type="SAM" id="Coils"/>
    </source>
</evidence>
<dbReference type="FunFam" id="3.30.40.10:FF:000055">
    <property type="entry name" value="Ubiquitin conjugation factor e4 a"/>
    <property type="match status" value="1"/>
</dbReference>
<evidence type="ECO:0000256" key="10">
    <source>
        <dbReference type="ARBA" id="ARBA00023242"/>
    </source>
</evidence>
<dbReference type="EMBL" id="AAYY01000014">
    <property type="protein sequence ID" value="EDP42050.1"/>
    <property type="molecule type" value="Genomic_DNA"/>
</dbReference>
<dbReference type="OrthoDB" id="20295at2759"/>
<dbReference type="GO" id="GO:0006511">
    <property type="term" value="P:ubiquitin-dependent protein catabolic process"/>
    <property type="evidence" value="ECO:0007669"/>
    <property type="project" value="InterPro"/>
</dbReference>
<dbReference type="GO" id="GO:0000151">
    <property type="term" value="C:ubiquitin ligase complex"/>
    <property type="evidence" value="ECO:0007669"/>
    <property type="project" value="InterPro"/>
</dbReference>
<dbReference type="Gene3D" id="3.30.40.10">
    <property type="entry name" value="Zinc/RING finger domain, C3HC4 (zinc finger)"/>
    <property type="match status" value="1"/>
</dbReference>
<feature type="domain" description="U-box" evidence="13">
    <location>
        <begin position="989"/>
        <end position="1063"/>
    </location>
</feature>
<evidence type="ECO:0000259" key="13">
    <source>
        <dbReference type="PROSITE" id="PS51698"/>
    </source>
</evidence>
<dbReference type="OMA" id="SNAFMTN"/>
<evidence type="ECO:0000256" key="1">
    <source>
        <dbReference type="ARBA" id="ARBA00000900"/>
    </source>
</evidence>
<evidence type="ECO:0000256" key="7">
    <source>
        <dbReference type="ARBA" id="ARBA00022490"/>
    </source>
</evidence>
<dbReference type="FunCoup" id="A8QAH2">
    <property type="interactions" value="832"/>
</dbReference>
<dbReference type="Pfam" id="PF10408">
    <property type="entry name" value="Ufd2P_core"/>
    <property type="match status" value="1"/>
</dbReference>
<evidence type="ECO:0000256" key="5">
    <source>
        <dbReference type="ARBA" id="ARBA00007434"/>
    </source>
</evidence>
<organism evidence="14 15">
    <name type="scientific">Malassezia globosa (strain ATCC MYA-4612 / CBS 7966)</name>
    <name type="common">Dandruff-associated fungus</name>
    <dbReference type="NCBI Taxonomy" id="425265"/>
    <lineage>
        <taxon>Eukaryota</taxon>
        <taxon>Fungi</taxon>
        <taxon>Dikarya</taxon>
        <taxon>Basidiomycota</taxon>
        <taxon>Ustilaginomycotina</taxon>
        <taxon>Malasseziomycetes</taxon>
        <taxon>Malasseziales</taxon>
        <taxon>Malasseziaceae</taxon>
        <taxon>Malassezia</taxon>
    </lineage>
</organism>
<dbReference type="GO" id="GO:0036503">
    <property type="term" value="P:ERAD pathway"/>
    <property type="evidence" value="ECO:0007669"/>
    <property type="project" value="InterPro"/>
</dbReference>
<sequence length="1066" mass="119843">MSEMNEAWNHWEQETISHVFGITLDEREAASSSLVHVPELQEELLAEKQSDSQSAVVATLDMADRILIARLSLPDAPQTSWDYILQAWIRCRHEEQRLQSHAPPLVFLPEALHALQHVRGLLISYAGLLLDMPDMFPRCEKHGDMLGPHALSPTLLNLAAVHDDTPLPTVCEWMAVPPSLAPVFLDELIVRFSQDDSLDSVLGRAMRALTQYILKPPGTSSAAASTSARSPQASSSWPLTATASAASAATSTSTQNADLNDVQSVLAQMLGLPDPRAHGSSQFAPAMPAPEGMSIAQLDWQPIQMAVVAAVEHKTLAAAMPFFSSFAPTTSAPNMERESILGPLLRLSCFADAFPSIARDSFSHARSRSPVELENSMSSLRMSLRVVQASNFRIFNALVRAGPEPRERVLAYWGDICQLNAKRGAMQVRAREVATDAFMVNVLDVLLRFAEPFAEPTCSKIDRIDATYLRRQKRWDTSSLTRILASETEGMQWMADTPETERKNVPNFVTDVFFITTRLMNVALGKALRRIEHREKEMDRLQKRIDELESEQSMWQGMPHASTVEQILQRARTQSDKLYSEVLAAQTLLMEPEFVQRTLTFVSFTMAWLVRLADPRSLHPHTTVQLPLPQEVPNVFRMLPEHVFEDACDTVLFYSRRKPDVLDAPARESITTFCTVFLSSGWFIRNPFLKAKLAEMLSYNVMPYGALSMGVLGDTINNQPLAIAHLVPAVMSFWIQAESTGSNTQFYDKFNIRYHLAQVFKAIWDNVDHKRQLHAQAQDHQSEFVVFINRLMNDVTFLLDDALDKLTELHAKQGEMDDVESWQRRPIHERQEFEGIVRTIKAQIRSDLGLGHEFLRLLIMFTKETSASFMMPEIVDRLAAMLDYNLDVLVGPRCQGLKVKDPKAVGFDPRSLLSEILSVILNLAPHEAFAVAVAHDGRSYSRETFSKAASISQRHMLKSPVDIDALAQLVDRVEKIKEREAMEEEDLGEVPDDFLDPLLATIMRDPVRLPTSRAVVDRSTIKAHLLSDGTDPFNRMPLTLDDVTPADDVREQIESWIQERRRQASS</sequence>
<evidence type="ECO:0000256" key="12">
    <source>
        <dbReference type="SAM" id="MobiDB-lite"/>
    </source>
</evidence>
<evidence type="ECO:0000256" key="6">
    <source>
        <dbReference type="ARBA" id="ARBA00012483"/>
    </source>
</evidence>
<proteinExistence type="inferred from homology"/>
<keyword evidence="15" id="KW-1185">Reference proteome</keyword>
<protein>
    <recommendedName>
        <fullName evidence="6">RING-type E3 ubiquitin transferase</fullName>
        <ecNumber evidence="6">2.3.2.27</ecNumber>
    </recommendedName>
</protein>
<dbReference type="PROSITE" id="PS51698">
    <property type="entry name" value="U_BOX"/>
    <property type="match status" value="1"/>
</dbReference>
<keyword evidence="7" id="KW-0963">Cytoplasm</keyword>
<dbReference type="UniPathway" id="UPA00143"/>
<feature type="coiled-coil region" evidence="11">
    <location>
        <begin position="524"/>
        <end position="558"/>
    </location>
</feature>
<dbReference type="KEGG" id="mgl:MGL_3731"/>
<dbReference type="InterPro" id="IPR019474">
    <property type="entry name" value="Ub_conjug_fac_E4_core"/>
</dbReference>
<dbReference type="GO" id="GO:0005634">
    <property type="term" value="C:nucleus"/>
    <property type="evidence" value="ECO:0007669"/>
    <property type="project" value="UniProtKB-SubCell"/>
</dbReference>
<name>A8QAH2_MALGO</name>
<dbReference type="SMART" id="SM00504">
    <property type="entry name" value="Ubox"/>
    <property type="match status" value="1"/>
</dbReference>
<evidence type="ECO:0000256" key="3">
    <source>
        <dbReference type="ARBA" id="ARBA00004496"/>
    </source>
</evidence>
<dbReference type="GO" id="GO:0034450">
    <property type="term" value="F:ubiquitin-ubiquitin ligase activity"/>
    <property type="evidence" value="ECO:0007669"/>
    <property type="project" value="InterPro"/>
</dbReference>
<keyword evidence="8" id="KW-0808">Transferase</keyword>
<dbReference type="RefSeq" id="XP_001729264.1">
    <property type="nucleotide sequence ID" value="XM_001729212.1"/>
</dbReference>
<dbReference type="Proteomes" id="UP000008837">
    <property type="component" value="Unassembled WGS sequence"/>
</dbReference>
<comment type="subcellular location">
    <subcellularLocation>
        <location evidence="3">Cytoplasm</location>
    </subcellularLocation>
    <subcellularLocation>
        <location evidence="2">Nucleus</location>
    </subcellularLocation>
</comment>
<evidence type="ECO:0000256" key="8">
    <source>
        <dbReference type="ARBA" id="ARBA00022679"/>
    </source>
</evidence>
<dbReference type="CDD" id="cd16657">
    <property type="entry name" value="RING-Ubox_UBE4A"/>
    <property type="match status" value="1"/>
</dbReference>
<comment type="pathway">
    <text evidence="4">Protein modification; protein ubiquitination.</text>
</comment>
<dbReference type="SUPFAM" id="SSF57850">
    <property type="entry name" value="RING/U-box"/>
    <property type="match status" value="1"/>
</dbReference>
<comment type="similarity">
    <text evidence="5">Belongs to the ubiquitin conjugation factor E4 family.</text>
</comment>
<dbReference type="AlphaFoldDB" id="A8QAH2"/>
<comment type="caution">
    <text evidence="14">The sequence shown here is derived from an EMBL/GenBank/DDBJ whole genome shotgun (WGS) entry which is preliminary data.</text>
</comment>
<dbReference type="InterPro" id="IPR003613">
    <property type="entry name" value="Ubox_domain"/>
</dbReference>
<evidence type="ECO:0000256" key="4">
    <source>
        <dbReference type="ARBA" id="ARBA00004906"/>
    </source>
</evidence>
<evidence type="ECO:0000313" key="14">
    <source>
        <dbReference type="EMBL" id="EDP42050.1"/>
    </source>
</evidence>
<keyword evidence="9" id="KW-0833">Ubl conjugation pathway</keyword>
<keyword evidence="11" id="KW-0175">Coiled coil</keyword>
<evidence type="ECO:0000313" key="15">
    <source>
        <dbReference type="Proteomes" id="UP000008837"/>
    </source>
</evidence>
<dbReference type="GO" id="GO:0000209">
    <property type="term" value="P:protein polyubiquitination"/>
    <property type="evidence" value="ECO:0007669"/>
    <property type="project" value="TreeGrafter"/>
</dbReference>
<accession>A8QAH2</accession>
<dbReference type="PANTHER" id="PTHR13931">
    <property type="entry name" value="UBIQUITINATION FACTOR E4"/>
    <property type="match status" value="1"/>
</dbReference>
<dbReference type="PANTHER" id="PTHR13931:SF2">
    <property type="entry name" value="UBIQUITIN CONJUGATION FACTOR E4 B"/>
    <property type="match status" value="1"/>
</dbReference>
<dbReference type="InterPro" id="IPR013083">
    <property type="entry name" value="Znf_RING/FYVE/PHD"/>
</dbReference>
<dbReference type="InParanoid" id="A8QAH2"/>
<evidence type="ECO:0000256" key="9">
    <source>
        <dbReference type="ARBA" id="ARBA00022786"/>
    </source>
</evidence>
<gene>
    <name evidence="14" type="ORF">MGL_3731</name>
</gene>
<dbReference type="STRING" id="425265.A8QAH2"/>
<evidence type="ECO:0000256" key="2">
    <source>
        <dbReference type="ARBA" id="ARBA00004123"/>
    </source>
</evidence>
<dbReference type="InterPro" id="IPR045132">
    <property type="entry name" value="UBE4"/>
</dbReference>
<feature type="region of interest" description="Disordered" evidence="12">
    <location>
        <begin position="217"/>
        <end position="236"/>
    </location>
</feature>
<keyword evidence="10" id="KW-0539">Nucleus</keyword>
<dbReference type="GO" id="GO:0005737">
    <property type="term" value="C:cytoplasm"/>
    <property type="evidence" value="ECO:0007669"/>
    <property type="project" value="UniProtKB-SubCell"/>
</dbReference>
<dbReference type="Pfam" id="PF04564">
    <property type="entry name" value="U-box"/>
    <property type="match status" value="1"/>
</dbReference>